<geneLocation type="chloroplast" evidence="2"/>
<keyword evidence="2" id="KW-0150">Chloroplast</keyword>
<accession>A0A0D3LZZ3</accession>
<dbReference type="GO" id="GO:0005840">
    <property type="term" value="C:ribosome"/>
    <property type="evidence" value="ECO:0007669"/>
    <property type="project" value="UniProtKB-KW"/>
</dbReference>
<dbReference type="InterPro" id="IPR044958">
    <property type="entry name" value="Ribosomal_bL32_plant/cyanobact"/>
</dbReference>
<name>A0A0D3LZZ3_9ROSI</name>
<proteinExistence type="predicted"/>
<organism evidence="2">
    <name type="scientific">Erodium absinthoides</name>
    <dbReference type="NCBI Taxonomy" id="337345"/>
    <lineage>
        <taxon>Eukaryota</taxon>
        <taxon>Viridiplantae</taxon>
        <taxon>Streptophyta</taxon>
        <taxon>Embryophyta</taxon>
        <taxon>Tracheophyta</taxon>
        <taxon>Spermatophyta</taxon>
        <taxon>Magnoliopsida</taxon>
        <taxon>eudicotyledons</taxon>
        <taxon>Gunneridae</taxon>
        <taxon>Pentapetalae</taxon>
        <taxon>rosids</taxon>
        <taxon>malvids</taxon>
        <taxon>Geraniales</taxon>
        <taxon>Geraniaceae</taxon>
        <taxon>Erodium</taxon>
    </lineage>
</organism>
<dbReference type="EMBL" id="KJ523886">
    <property type="protein sequence ID" value="AIA26406.1"/>
    <property type="molecule type" value="Genomic_DNA"/>
</dbReference>
<dbReference type="RefSeq" id="YP_009131150.1">
    <property type="nucleotide sequence ID" value="NC_026847.1"/>
</dbReference>
<keyword evidence="2" id="KW-0687">Ribonucleoprotein</keyword>
<sequence>MALPKKRRSSSKRKIRQNVWKAQASSAALKSISLGKSFLIRGFILFNNNRIFSRFSDPHKTRRKPRGFVSRRGI</sequence>
<keyword evidence="2" id="KW-0934">Plastid</keyword>
<evidence type="ECO:0000256" key="1">
    <source>
        <dbReference type="SAM" id="MobiDB-lite"/>
    </source>
</evidence>
<dbReference type="GeneID" id="24145771"/>
<keyword evidence="2" id="KW-0689">Ribosomal protein</keyword>
<dbReference type="AlphaFoldDB" id="A0A0D3LZZ3"/>
<reference evidence="2" key="1">
    <citation type="submission" date="2014-03" db="EMBL/GenBank/DDBJ databases">
        <title>Plastid Genome Evolution in Erodium (Geraniaceae).</title>
        <authorList>
            <person name="Blazier J.C."/>
            <person name="Mower J."/>
            <person name="Govindu M."/>
            <person name="Weng M.-L."/>
            <person name="Robert J.K."/>
        </authorList>
    </citation>
    <scope>NUCLEOTIDE SEQUENCE</scope>
</reference>
<dbReference type="RefSeq" id="YP_009131193.1">
    <property type="nucleotide sequence ID" value="NC_026847.1"/>
</dbReference>
<gene>
    <name evidence="2" type="primary">rpl32</name>
</gene>
<dbReference type="GeneID" id="24145717"/>
<dbReference type="PANTHER" id="PTHR36083">
    <property type="entry name" value="50S RIBOSOMAL PROTEIN L32, CHLOROPLASTIC"/>
    <property type="match status" value="1"/>
</dbReference>
<evidence type="ECO:0000313" key="2">
    <source>
        <dbReference type="EMBL" id="AIA26406.1"/>
    </source>
</evidence>
<protein>
    <submittedName>
        <fullName evidence="2">Ribosomal protein L32</fullName>
    </submittedName>
</protein>
<feature type="region of interest" description="Disordered" evidence="1">
    <location>
        <begin position="55"/>
        <end position="74"/>
    </location>
</feature>
<dbReference type="PANTHER" id="PTHR36083:SF1">
    <property type="entry name" value="LARGE RIBOSOMAL SUBUNIT PROTEIN BL32C"/>
    <property type="match status" value="1"/>
</dbReference>
<dbReference type="EMBL" id="KJ523886">
    <property type="protein sequence ID" value="AIA26363.1"/>
    <property type="molecule type" value="Genomic_DNA"/>
</dbReference>